<dbReference type="PROSITE" id="PS50111">
    <property type="entry name" value="CHEMOTAXIS_TRANSDUC_2"/>
    <property type="match status" value="1"/>
</dbReference>
<evidence type="ECO:0000256" key="6">
    <source>
        <dbReference type="ARBA" id="ARBA00023224"/>
    </source>
</evidence>
<name>A9A0T0_DESOH</name>
<dbReference type="GO" id="GO:0005886">
    <property type="term" value="C:plasma membrane"/>
    <property type="evidence" value="ECO:0007669"/>
    <property type="project" value="UniProtKB-SubCell"/>
</dbReference>
<evidence type="ECO:0000256" key="7">
    <source>
        <dbReference type="ARBA" id="ARBA00029447"/>
    </source>
</evidence>
<evidence type="ECO:0000256" key="5">
    <source>
        <dbReference type="ARBA" id="ARBA00023136"/>
    </source>
</evidence>
<evidence type="ECO:0000256" key="9">
    <source>
        <dbReference type="SAM" id="Phobius"/>
    </source>
</evidence>
<keyword evidence="3 9" id="KW-0812">Transmembrane</keyword>
<dbReference type="InterPro" id="IPR004090">
    <property type="entry name" value="Chemotax_Me-accpt_rcpt"/>
</dbReference>
<evidence type="ECO:0000256" key="3">
    <source>
        <dbReference type="ARBA" id="ARBA00022692"/>
    </source>
</evidence>
<organism evidence="12 13">
    <name type="scientific">Desulfosudis oleivorans (strain DSM 6200 / JCM 39069 / Hxd3)</name>
    <name type="common">Desulfococcus oleovorans</name>
    <dbReference type="NCBI Taxonomy" id="96561"/>
    <lineage>
        <taxon>Bacteria</taxon>
        <taxon>Pseudomonadati</taxon>
        <taxon>Thermodesulfobacteriota</taxon>
        <taxon>Desulfobacteria</taxon>
        <taxon>Desulfobacterales</taxon>
        <taxon>Desulfosudaceae</taxon>
        <taxon>Desulfosudis</taxon>
    </lineage>
</organism>
<sequence length="739" mass="79365">MIRKRQMGVRARLIFISVSGVLIMGMIGILISGSFLSSRGRQEVAETRRMMVENEKQKLADHVGMLHAFFSRLHATDAAETVQGHVDLACGMLAHIYETAGMPAATSPDTAVPRKRALPKSGYAGADTRMDPGQLRQEMLSAVERLRYGDNGYFWIMDLHPRMILHPGRPELEGLDVTDFTGPDGTKPFAAIADMCAETDEGRLSFLWSDDDPANAVPVTAYVKRFTPLNWIIGTTVPANSRTGTAAMQQALETLRSMSGDARSHSFFWVLDDQGAIVLNPFGAGKETDTRAGGPIAALAAIAEKAAEKGPVTVEQLLTRPGGATPDPVVIHARSLEPWGWTLGAVTWLDSVESEMAGKRSQIIAQKTGQFLRLAVITVLVCMAMILFAVIVSRRIVAPMRQTTAMLEDIAQGAGDLTRRLEVTGTDEMGMMAVWVNRLMEQLARIMSGVTQRAETFIGSSASLLDISRELETGARRTSRQLNTIAASMEQLSSNARSMASAMEESATNVDMVATSSEQMTATINEIAQNSEMARQDISRAAARSKEAFDRIADLSQAAGEIDRITETITEISEQTNLLALNATIEAARAGEAGKGFAVVADEIKKLAGQTADATEEIKDLIRNIQTATGATAASVEDASSVISGVQEVVSSISAAMEQQSVGTREITANIAQVALAVQEVSRNVQQSSSTNAEVTRDLARVSLSSGELADISTKLSGNAQSLSTVAEELKQLVDQFKV</sequence>
<dbReference type="AlphaFoldDB" id="A9A0T0"/>
<evidence type="ECO:0000313" key="13">
    <source>
        <dbReference type="Proteomes" id="UP000008561"/>
    </source>
</evidence>
<dbReference type="PANTHER" id="PTHR32089">
    <property type="entry name" value="METHYL-ACCEPTING CHEMOTAXIS PROTEIN MCPB"/>
    <property type="match status" value="1"/>
</dbReference>
<dbReference type="KEGG" id="dol:Dole_1751"/>
<dbReference type="STRING" id="96561.Dole_1751"/>
<dbReference type="eggNOG" id="COG4564">
    <property type="taxonomic scope" value="Bacteria"/>
</dbReference>
<dbReference type="SUPFAM" id="SSF58104">
    <property type="entry name" value="Methyl-accepting chemotaxis protein (MCP) signaling domain"/>
    <property type="match status" value="1"/>
</dbReference>
<dbReference type="InterPro" id="IPR033480">
    <property type="entry name" value="sCache_2"/>
</dbReference>
<reference evidence="12 13" key="1">
    <citation type="submission" date="2007-10" db="EMBL/GenBank/DDBJ databases">
        <title>Complete sequence of Desulfococcus oleovorans Hxd3.</title>
        <authorList>
            <consortium name="US DOE Joint Genome Institute"/>
            <person name="Copeland A."/>
            <person name="Lucas S."/>
            <person name="Lapidus A."/>
            <person name="Barry K."/>
            <person name="Glavina del Rio T."/>
            <person name="Dalin E."/>
            <person name="Tice H."/>
            <person name="Pitluck S."/>
            <person name="Kiss H."/>
            <person name="Brettin T."/>
            <person name="Bruce D."/>
            <person name="Detter J.C."/>
            <person name="Han C."/>
            <person name="Schmutz J."/>
            <person name="Larimer F."/>
            <person name="Land M."/>
            <person name="Hauser L."/>
            <person name="Kyrpides N."/>
            <person name="Kim E."/>
            <person name="Wawrik B."/>
            <person name="Richardson P."/>
        </authorList>
    </citation>
    <scope>NUCLEOTIDE SEQUENCE [LARGE SCALE GENOMIC DNA]</scope>
    <source>
        <strain evidence="13">DSM 6200 / JCM 39069 / Hxd3</strain>
    </source>
</reference>
<feature type="domain" description="Methyl-accepting transducer" evidence="10">
    <location>
        <begin position="474"/>
        <end position="696"/>
    </location>
</feature>
<dbReference type="Pfam" id="PF08269">
    <property type="entry name" value="dCache_2"/>
    <property type="match status" value="1"/>
</dbReference>
<dbReference type="GO" id="GO:0007165">
    <property type="term" value="P:signal transduction"/>
    <property type="evidence" value="ECO:0007669"/>
    <property type="project" value="UniProtKB-KW"/>
</dbReference>
<keyword evidence="2" id="KW-1003">Cell membrane</keyword>
<dbReference type="Gene3D" id="3.30.450.20">
    <property type="entry name" value="PAS domain"/>
    <property type="match status" value="2"/>
</dbReference>
<dbReference type="CDD" id="cd11386">
    <property type="entry name" value="MCP_signal"/>
    <property type="match status" value="1"/>
</dbReference>
<protein>
    <submittedName>
        <fullName evidence="12">Methyl-accepting chemotaxis sensory transducer</fullName>
    </submittedName>
</protein>
<dbReference type="GO" id="GO:0004888">
    <property type="term" value="F:transmembrane signaling receptor activity"/>
    <property type="evidence" value="ECO:0007669"/>
    <property type="project" value="InterPro"/>
</dbReference>
<dbReference type="Gene3D" id="1.10.287.950">
    <property type="entry name" value="Methyl-accepting chemotaxis protein"/>
    <property type="match status" value="1"/>
</dbReference>
<comment type="similarity">
    <text evidence="7">Belongs to the methyl-accepting chemotaxis (MCP) protein family.</text>
</comment>
<dbReference type="InterPro" id="IPR004089">
    <property type="entry name" value="MCPsignal_dom"/>
</dbReference>
<keyword evidence="13" id="KW-1185">Reference proteome</keyword>
<dbReference type="Gene3D" id="1.10.8.500">
    <property type="entry name" value="HAMP domain in histidine kinase"/>
    <property type="match status" value="1"/>
</dbReference>
<dbReference type="eggNOG" id="COG0840">
    <property type="taxonomic scope" value="Bacteria"/>
</dbReference>
<gene>
    <name evidence="12" type="ordered locus">Dole_1751</name>
</gene>
<evidence type="ECO:0000256" key="1">
    <source>
        <dbReference type="ARBA" id="ARBA00004651"/>
    </source>
</evidence>
<accession>A9A0T0</accession>
<keyword evidence="6 8" id="KW-0807">Transducer</keyword>
<dbReference type="Pfam" id="PF00672">
    <property type="entry name" value="HAMP"/>
    <property type="match status" value="1"/>
</dbReference>
<evidence type="ECO:0000259" key="11">
    <source>
        <dbReference type="PROSITE" id="PS50885"/>
    </source>
</evidence>
<feature type="domain" description="HAMP" evidence="11">
    <location>
        <begin position="394"/>
        <end position="448"/>
    </location>
</feature>
<dbReference type="OrthoDB" id="9787709at2"/>
<feature type="transmembrane region" description="Helical" evidence="9">
    <location>
        <begin position="371"/>
        <end position="392"/>
    </location>
</feature>
<dbReference type="InterPro" id="IPR003660">
    <property type="entry name" value="HAMP_dom"/>
</dbReference>
<keyword evidence="4 9" id="KW-1133">Transmembrane helix</keyword>
<dbReference type="CDD" id="cd06225">
    <property type="entry name" value="HAMP"/>
    <property type="match status" value="1"/>
</dbReference>
<dbReference type="GO" id="GO:0006935">
    <property type="term" value="P:chemotaxis"/>
    <property type="evidence" value="ECO:0007669"/>
    <property type="project" value="InterPro"/>
</dbReference>
<dbReference type="RefSeq" id="WP_012175171.1">
    <property type="nucleotide sequence ID" value="NC_009943.1"/>
</dbReference>
<dbReference type="PANTHER" id="PTHR32089:SF112">
    <property type="entry name" value="LYSOZYME-LIKE PROTEIN-RELATED"/>
    <property type="match status" value="1"/>
</dbReference>
<evidence type="ECO:0000313" key="12">
    <source>
        <dbReference type="EMBL" id="ABW67555.1"/>
    </source>
</evidence>
<comment type="subcellular location">
    <subcellularLocation>
        <location evidence="1">Cell membrane</location>
        <topology evidence="1">Multi-pass membrane protein</topology>
    </subcellularLocation>
</comment>
<dbReference type="HOGENOM" id="CLU_000445_107_21_7"/>
<dbReference type="InterPro" id="IPR004010">
    <property type="entry name" value="Double_Cache_2"/>
</dbReference>
<evidence type="ECO:0000259" key="10">
    <source>
        <dbReference type="PROSITE" id="PS50111"/>
    </source>
</evidence>
<dbReference type="Proteomes" id="UP000008561">
    <property type="component" value="Chromosome"/>
</dbReference>
<evidence type="ECO:0000256" key="8">
    <source>
        <dbReference type="PROSITE-ProRule" id="PRU00284"/>
    </source>
</evidence>
<dbReference type="EMBL" id="CP000859">
    <property type="protein sequence ID" value="ABW67555.1"/>
    <property type="molecule type" value="Genomic_DNA"/>
</dbReference>
<evidence type="ECO:0000256" key="2">
    <source>
        <dbReference type="ARBA" id="ARBA00022475"/>
    </source>
</evidence>
<proteinExistence type="inferred from homology"/>
<dbReference type="SMART" id="SM00283">
    <property type="entry name" value="MA"/>
    <property type="match status" value="1"/>
</dbReference>
<dbReference type="SMART" id="SM00304">
    <property type="entry name" value="HAMP"/>
    <property type="match status" value="2"/>
</dbReference>
<evidence type="ECO:0000256" key="4">
    <source>
        <dbReference type="ARBA" id="ARBA00022989"/>
    </source>
</evidence>
<dbReference type="SMART" id="SM01049">
    <property type="entry name" value="Cache_2"/>
    <property type="match status" value="1"/>
</dbReference>
<keyword evidence="5 9" id="KW-0472">Membrane</keyword>
<dbReference type="Pfam" id="PF00015">
    <property type="entry name" value="MCPsignal"/>
    <property type="match status" value="1"/>
</dbReference>
<dbReference type="PROSITE" id="PS50885">
    <property type="entry name" value="HAMP"/>
    <property type="match status" value="1"/>
</dbReference>
<dbReference type="PRINTS" id="PR00260">
    <property type="entry name" value="CHEMTRNSDUCR"/>
</dbReference>
<feature type="transmembrane region" description="Helical" evidence="9">
    <location>
        <begin position="12"/>
        <end position="36"/>
    </location>
</feature>